<dbReference type="EC" id="4.2.1.11" evidence="3"/>
<dbReference type="Gene3D" id="3.30.390.10">
    <property type="entry name" value="Enolase-like, N-terminal domain"/>
    <property type="match status" value="1"/>
</dbReference>
<organism evidence="9 10">
    <name type="scientific">Aureococcus anophagefferens</name>
    <name type="common">Harmful bloom alga</name>
    <dbReference type="NCBI Taxonomy" id="44056"/>
    <lineage>
        <taxon>Eukaryota</taxon>
        <taxon>Sar</taxon>
        <taxon>Stramenopiles</taxon>
        <taxon>Ochrophyta</taxon>
        <taxon>Pelagophyceae</taxon>
        <taxon>Pelagomonadales</taxon>
        <taxon>Pelagomonadaceae</taxon>
        <taxon>Aureococcus</taxon>
    </lineage>
</organism>
<comment type="similarity">
    <text evidence="2">Belongs to the enolase family.</text>
</comment>
<dbReference type="SMART" id="SM01193">
    <property type="entry name" value="Enolase_N"/>
    <property type="match status" value="1"/>
</dbReference>
<dbReference type="SMART" id="SM01192">
    <property type="entry name" value="Enolase_C"/>
    <property type="match status" value="1"/>
</dbReference>
<dbReference type="Proteomes" id="UP001363151">
    <property type="component" value="Unassembled WGS sequence"/>
</dbReference>
<feature type="domain" description="Enolase N-terminal" evidence="8">
    <location>
        <begin position="59"/>
        <end position="171"/>
    </location>
</feature>
<dbReference type="EMBL" id="JBBJCI010000208">
    <property type="protein sequence ID" value="KAK7240890.1"/>
    <property type="molecule type" value="Genomic_DNA"/>
</dbReference>
<dbReference type="SUPFAM" id="SSF51604">
    <property type="entry name" value="Enolase C-terminal domain-like"/>
    <property type="match status" value="1"/>
</dbReference>
<dbReference type="PANTHER" id="PTHR11902:SF1">
    <property type="entry name" value="ENOLASE"/>
    <property type="match status" value="1"/>
</dbReference>
<gene>
    <name evidence="9" type="ORF">SO694_00055047</name>
</gene>
<dbReference type="Pfam" id="PF00113">
    <property type="entry name" value="Enolase_C"/>
    <property type="match status" value="2"/>
</dbReference>
<dbReference type="SUPFAM" id="SSF47391">
    <property type="entry name" value="Dimerization-anchoring domain of cAMP-dependent PK regulatory subunit"/>
    <property type="match status" value="1"/>
</dbReference>
<evidence type="ECO:0000259" key="8">
    <source>
        <dbReference type="SMART" id="SM01193"/>
    </source>
</evidence>
<dbReference type="InterPro" id="IPR020810">
    <property type="entry name" value="Enolase_C"/>
</dbReference>
<dbReference type="InterPro" id="IPR029017">
    <property type="entry name" value="Enolase-like_N"/>
</dbReference>
<evidence type="ECO:0000256" key="4">
    <source>
        <dbReference type="ARBA" id="ARBA00022842"/>
    </source>
</evidence>
<keyword evidence="4" id="KW-0460">Magnesium</keyword>
<evidence type="ECO:0000256" key="1">
    <source>
        <dbReference type="ARBA" id="ARBA00005031"/>
    </source>
</evidence>
<dbReference type="InterPro" id="IPR036849">
    <property type="entry name" value="Enolase-like_C_sf"/>
</dbReference>
<keyword evidence="6" id="KW-0456">Lyase</keyword>
<proteinExistence type="inferred from homology"/>
<evidence type="ECO:0000256" key="3">
    <source>
        <dbReference type="ARBA" id="ARBA00012058"/>
    </source>
</evidence>
<dbReference type="InterPro" id="IPR000941">
    <property type="entry name" value="Enolase"/>
</dbReference>
<comment type="caution">
    <text evidence="9">The sequence shown here is derived from an EMBL/GenBank/DDBJ whole genome shotgun (WGS) entry which is preliminary data.</text>
</comment>
<evidence type="ECO:0000256" key="2">
    <source>
        <dbReference type="ARBA" id="ARBA00009604"/>
    </source>
</evidence>
<evidence type="ECO:0000313" key="10">
    <source>
        <dbReference type="Proteomes" id="UP001363151"/>
    </source>
</evidence>
<sequence length="532" mass="56309">MADKQLENERQIIETYMQEHGLETTLNDVVNNIVKTRPADPYVKLGQSLLRSSETANSITAVRATEVLNGHGTPALEVEVETQQGKFRAISGLGPFDDDEDRHGGFGLKKAADSVKAVLADKLVNVDVTNMEAIDALLLGEDAPANAVLALSVACCKAAARHGGLEVHEHVAALAASAGGVLPMPTVAVVNGGSYGTSTSCPFEEVSVVPVAARSLEDALEVCASVFRRIPEACAAAGLPKPGLGTRGGYAVEAATPGDAVKVVHEAIKLAAAEESVTVWIPPTVGLKIWFPHRTVKIAVDVGAPAYAKQHEDEEETTVYDLAHFEGLETPPPPKSADEMVEAYFDLLLNYPVIGLEDPFLSKDIFAFLKLKERLDLEAARAAEPTDVDGENPDDMILRLAPLGGDDACTLQLVGDVVCENTDDIDKYDEQKTINTLCLTLSKGKTVSGAIDLVKAARSKGWGVVVSAETARPESDDAFAAHFAVGVRSGQFKAGGLGGLEHANKYNELLRIAGEANAPPFIAGEYRAANNV</sequence>
<dbReference type="SUPFAM" id="SSF54826">
    <property type="entry name" value="Enolase N-terminal domain-like"/>
    <property type="match status" value="1"/>
</dbReference>
<evidence type="ECO:0000313" key="9">
    <source>
        <dbReference type="EMBL" id="KAK7240890.1"/>
    </source>
</evidence>
<dbReference type="PRINTS" id="PR00148">
    <property type="entry name" value="ENOLASE"/>
</dbReference>
<evidence type="ECO:0000256" key="6">
    <source>
        <dbReference type="ARBA" id="ARBA00023239"/>
    </source>
</evidence>
<name>A0ABR1FXD7_AURAN</name>
<keyword evidence="10" id="KW-1185">Reference proteome</keyword>
<reference evidence="9 10" key="1">
    <citation type="submission" date="2024-03" db="EMBL/GenBank/DDBJ databases">
        <title>Aureococcus anophagefferens CCMP1851 and Kratosvirus quantuckense: Draft genome of a second virus-susceptible host strain in the model system.</title>
        <authorList>
            <person name="Chase E."/>
            <person name="Truchon A.R."/>
            <person name="Schepens W."/>
            <person name="Wilhelm S.W."/>
        </authorList>
    </citation>
    <scope>NUCLEOTIDE SEQUENCE [LARGE SCALE GENOMIC DNA]</scope>
    <source>
        <strain evidence="9 10">CCMP1851</strain>
    </source>
</reference>
<protein>
    <recommendedName>
        <fullName evidence="3">phosphopyruvate hydratase</fullName>
        <ecNumber evidence="3">4.2.1.11</ecNumber>
    </recommendedName>
</protein>
<dbReference type="InterPro" id="IPR020811">
    <property type="entry name" value="Enolase_N"/>
</dbReference>
<dbReference type="Pfam" id="PF03952">
    <property type="entry name" value="Enolase_N"/>
    <property type="match status" value="1"/>
</dbReference>
<feature type="domain" description="Enolase C-terminal TIM barrel" evidence="7">
    <location>
        <begin position="179"/>
        <end position="530"/>
    </location>
</feature>
<comment type="pathway">
    <text evidence="1">Carbohydrate degradation; glycolysis; pyruvate from D-glyceraldehyde 3-phosphate: step 4/5.</text>
</comment>
<accession>A0ABR1FXD7</accession>
<dbReference type="PANTHER" id="PTHR11902">
    <property type="entry name" value="ENOLASE"/>
    <property type="match status" value="1"/>
</dbReference>
<dbReference type="Gene3D" id="3.20.20.120">
    <property type="entry name" value="Enolase-like C-terminal domain"/>
    <property type="match status" value="1"/>
</dbReference>
<keyword evidence="5" id="KW-0324">Glycolysis</keyword>
<evidence type="ECO:0000259" key="7">
    <source>
        <dbReference type="SMART" id="SM01192"/>
    </source>
</evidence>
<evidence type="ECO:0000256" key="5">
    <source>
        <dbReference type="ARBA" id="ARBA00023152"/>
    </source>
</evidence>